<dbReference type="InterPro" id="IPR053164">
    <property type="entry name" value="IS1016-like_transposase"/>
</dbReference>
<dbReference type="Proteomes" id="UP000094527">
    <property type="component" value="Unassembled WGS sequence"/>
</dbReference>
<proteinExistence type="predicted"/>
<dbReference type="AlphaFoldDB" id="A0A1D2M0W2"/>
<evidence type="ECO:0000313" key="1">
    <source>
        <dbReference type="EMBL" id="ODM86605.1"/>
    </source>
</evidence>
<dbReference type="PANTHER" id="PTHR47163:SF2">
    <property type="entry name" value="SI:DKEY-17M8.2"/>
    <property type="match status" value="1"/>
</dbReference>
<gene>
    <name evidence="1" type="ORF">Ocin01_20076</name>
</gene>
<keyword evidence="2" id="KW-1185">Reference proteome</keyword>
<dbReference type="OMA" id="NENMIGG"/>
<dbReference type="OrthoDB" id="424490at2759"/>
<dbReference type="PANTHER" id="PTHR47163">
    <property type="entry name" value="DDE_TNP_IS1595 DOMAIN-CONTAINING PROTEIN"/>
    <property type="match status" value="1"/>
</dbReference>
<dbReference type="EMBL" id="LJIJ01008043">
    <property type="protein sequence ID" value="ODM86605.1"/>
    <property type="molecule type" value="Genomic_DNA"/>
</dbReference>
<accession>A0A1D2M0W2</accession>
<evidence type="ECO:0008006" key="3">
    <source>
        <dbReference type="Google" id="ProtNLM"/>
    </source>
</evidence>
<protein>
    <recommendedName>
        <fullName evidence="3">ISXO2-like transposase domain-containing protein</fullName>
    </recommendedName>
</protein>
<sequence>MLHWFFQSPVTSAAGQVGVSNECAGDWYSYCREVCYTIVSQNDICVGGVGLHVEVDESHVFKRKYNRGRLTAHEHVWIFGGICRETKEMFVQVVPDRSGATLWPIIQRKIAPGLNHNQ</sequence>
<organism evidence="1 2">
    <name type="scientific">Orchesella cincta</name>
    <name type="common">Springtail</name>
    <name type="synonym">Podura cincta</name>
    <dbReference type="NCBI Taxonomy" id="48709"/>
    <lineage>
        <taxon>Eukaryota</taxon>
        <taxon>Metazoa</taxon>
        <taxon>Ecdysozoa</taxon>
        <taxon>Arthropoda</taxon>
        <taxon>Hexapoda</taxon>
        <taxon>Collembola</taxon>
        <taxon>Entomobryomorpha</taxon>
        <taxon>Entomobryoidea</taxon>
        <taxon>Orchesellidae</taxon>
        <taxon>Orchesellinae</taxon>
        <taxon>Orchesella</taxon>
    </lineage>
</organism>
<name>A0A1D2M0W2_ORCCI</name>
<reference evidence="1 2" key="1">
    <citation type="journal article" date="2016" name="Genome Biol. Evol.">
        <title>Gene Family Evolution Reflects Adaptation to Soil Environmental Stressors in the Genome of the Collembolan Orchesella cincta.</title>
        <authorList>
            <person name="Faddeeva-Vakhrusheva A."/>
            <person name="Derks M.F."/>
            <person name="Anvar S.Y."/>
            <person name="Agamennone V."/>
            <person name="Suring W."/>
            <person name="Smit S."/>
            <person name="van Straalen N.M."/>
            <person name="Roelofs D."/>
        </authorList>
    </citation>
    <scope>NUCLEOTIDE SEQUENCE [LARGE SCALE GENOMIC DNA]</scope>
    <source>
        <tissue evidence="1">Mixed pool</tissue>
    </source>
</reference>
<comment type="caution">
    <text evidence="1">The sequence shown here is derived from an EMBL/GenBank/DDBJ whole genome shotgun (WGS) entry which is preliminary data.</text>
</comment>
<evidence type="ECO:0000313" key="2">
    <source>
        <dbReference type="Proteomes" id="UP000094527"/>
    </source>
</evidence>